<dbReference type="Gene3D" id="3.30.390.10">
    <property type="entry name" value="Enolase-like, N-terminal domain"/>
    <property type="match status" value="1"/>
</dbReference>
<dbReference type="GO" id="GO:0009063">
    <property type="term" value="P:amino acid catabolic process"/>
    <property type="evidence" value="ECO:0007669"/>
    <property type="project" value="InterPro"/>
</dbReference>
<dbReference type="SMART" id="SM00922">
    <property type="entry name" value="MR_MLE"/>
    <property type="match status" value="1"/>
</dbReference>
<comment type="cofactor">
    <cofactor evidence="1">
        <name>Mg(2+)</name>
        <dbReference type="ChEBI" id="CHEBI:18420"/>
    </cofactor>
</comment>
<evidence type="ECO:0000313" key="8">
    <source>
        <dbReference type="Proteomes" id="UP000198856"/>
    </source>
</evidence>
<proteinExistence type="inferred from homology"/>
<dbReference type="SFLD" id="SFLDF00010">
    <property type="entry name" value="dipeptide_epimerase"/>
    <property type="match status" value="1"/>
</dbReference>
<comment type="similarity">
    <text evidence="2">Belongs to the mandelate racemase/muconate lactonizing enzyme family.</text>
</comment>
<dbReference type="PANTHER" id="PTHR48073">
    <property type="entry name" value="O-SUCCINYLBENZOATE SYNTHASE-RELATED"/>
    <property type="match status" value="1"/>
</dbReference>
<dbReference type="PANTHER" id="PTHR48073:SF2">
    <property type="entry name" value="O-SUCCINYLBENZOATE SYNTHASE"/>
    <property type="match status" value="1"/>
</dbReference>
<dbReference type="InterPro" id="IPR018110">
    <property type="entry name" value="Mandel_Rmase/mucon_lact_enz_CS"/>
</dbReference>
<evidence type="ECO:0000259" key="6">
    <source>
        <dbReference type="SMART" id="SM00922"/>
    </source>
</evidence>
<dbReference type="InterPro" id="IPR013342">
    <property type="entry name" value="Mandelate_racemase_C"/>
</dbReference>
<keyword evidence="8" id="KW-1185">Reference proteome</keyword>
<dbReference type="PROSITE" id="PS00909">
    <property type="entry name" value="MR_MLE_2"/>
    <property type="match status" value="1"/>
</dbReference>
<sequence>MARAITDARFERHTLALSESFTISRGTTEETTVLTVELEDDSGRVGVGAAGPSAYYGETADSVAETLPALLEAVTGVGDPHAQQVIAERLVEVAPAQAAARAAVSIAVHDLAATQVGEPLYRRWGLDPERTPQSSYTVPINSPEEMRDRARRAVERGFDVLKVKLGTDADRERLRAVREGAPEARIRVDANCAWTAGEAVDNTAWLAECGVEFLEQPVAADDIEGLRRVSVEGAVPVAADESCVTAADVGTVADAADVVVVKLMKCGGLRPAKHQILAAKAAGLDVMLGCMIESSASIAGACQLAPLVEYADLDGALLLAEDIYDGCVLSDGRLDLTAVESGTGVR</sequence>
<dbReference type="STRING" id="890420.SAMN05216226_101202"/>
<protein>
    <submittedName>
        <fullName evidence="7">L-alanine-DL-glutamate epimerase</fullName>
    </submittedName>
</protein>
<evidence type="ECO:0000256" key="4">
    <source>
        <dbReference type="ARBA" id="ARBA00022842"/>
    </source>
</evidence>
<dbReference type="CDD" id="cd03319">
    <property type="entry name" value="L-Ala-DL-Glu_epimerase"/>
    <property type="match status" value="1"/>
</dbReference>
<organism evidence="7 8">
    <name type="scientific">Halovenus aranensis</name>
    <dbReference type="NCBI Taxonomy" id="890420"/>
    <lineage>
        <taxon>Archaea</taxon>
        <taxon>Methanobacteriati</taxon>
        <taxon>Methanobacteriota</taxon>
        <taxon>Stenosarchaea group</taxon>
        <taxon>Halobacteria</taxon>
        <taxon>Halobacteriales</taxon>
        <taxon>Haloarculaceae</taxon>
        <taxon>Halovenus</taxon>
    </lineage>
</organism>
<feature type="domain" description="Mandelate racemase/muconate lactonizing enzyme C-terminal" evidence="6">
    <location>
        <begin position="143"/>
        <end position="236"/>
    </location>
</feature>
<dbReference type="InterPro" id="IPR036849">
    <property type="entry name" value="Enolase-like_C_sf"/>
</dbReference>
<dbReference type="SUPFAM" id="SSF54826">
    <property type="entry name" value="Enolase N-terminal domain-like"/>
    <property type="match status" value="1"/>
</dbReference>
<dbReference type="Pfam" id="PF02746">
    <property type="entry name" value="MR_MLE_N"/>
    <property type="match status" value="1"/>
</dbReference>
<evidence type="ECO:0000256" key="5">
    <source>
        <dbReference type="ARBA" id="ARBA00023235"/>
    </source>
</evidence>
<dbReference type="GO" id="GO:0046872">
    <property type="term" value="F:metal ion binding"/>
    <property type="evidence" value="ECO:0007669"/>
    <property type="project" value="UniProtKB-KW"/>
</dbReference>
<dbReference type="AlphaFoldDB" id="A0A1G8S0E7"/>
<dbReference type="GO" id="GO:0016855">
    <property type="term" value="F:racemase and epimerase activity, acting on amino acids and derivatives"/>
    <property type="evidence" value="ECO:0007669"/>
    <property type="project" value="InterPro"/>
</dbReference>
<dbReference type="InterPro" id="IPR029065">
    <property type="entry name" value="Enolase_C-like"/>
</dbReference>
<gene>
    <name evidence="7" type="ORF">SAMN05216226_101202</name>
</gene>
<dbReference type="Pfam" id="PF13378">
    <property type="entry name" value="MR_MLE_C"/>
    <property type="match status" value="1"/>
</dbReference>
<evidence type="ECO:0000256" key="3">
    <source>
        <dbReference type="ARBA" id="ARBA00022723"/>
    </source>
</evidence>
<keyword evidence="5" id="KW-0413">Isomerase</keyword>
<dbReference type="SUPFAM" id="SSF51604">
    <property type="entry name" value="Enolase C-terminal domain-like"/>
    <property type="match status" value="1"/>
</dbReference>
<dbReference type="RefSeq" id="WP_092698516.1">
    <property type="nucleotide sequence ID" value="NZ_FNFC01000001.1"/>
</dbReference>
<keyword evidence="3" id="KW-0479">Metal-binding</keyword>
<reference evidence="7 8" key="1">
    <citation type="submission" date="2016-10" db="EMBL/GenBank/DDBJ databases">
        <authorList>
            <person name="de Groot N.N."/>
        </authorList>
    </citation>
    <scope>NUCLEOTIDE SEQUENCE [LARGE SCALE GENOMIC DNA]</scope>
    <source>
        <strain evidence="7 8">IBRC-M10015</strain>
    </source>
</reference>
<dbReference type="InterPro" id="IPR034603">
    <property type="entry name" value="Dipeptide_epimerase"/>
</dbReference>
<dbReference type="OrthoDB" id="372081at2157"/>
<evidence type="ECO:0000256" key="2">
    <source>
        <dbReference type="ARBA" id="ARBA00008031"/>
    </source>
</evidence>
<evidence type="ECO:0000256" key="1">
    <source>
        <dbReference type="ARBA" id="ARBA00001946"/>
    </source>
</evidence>
<dbReference type="InterPro" id="IPR013341">
    <property type="entry name" value="Mandelate_racemase_N_dom"/>
</dbReference>
<accession>A0A1G8S0E7</accession>
<dbReference type="Proteomes" id="UP000198856">
    <property type="component" value="Unassembled WGS sequence"/>
</dbReference>
<dbReference type="InterPro" id="IPR029017">
    <property type="entry name" value="Enolase-like_N"/>
</dbReference>
<dbReference type="SFLD" id="SFLDG00180">
    <property type="entry name" value="muconate_cycloisomerase"/>
    <property type="match status" value="2"/>
</dbReference>
<dbReference type="SFLD" id="SFLDS00001">
    <property type="entry name" value="Enolase"/>
    <property type="match status" value="2"/>
</dbReference>
<dbReference type="EMBL" id="FNFC01000001">
    <property type="protein sequence ID" value="SDJ22265.1"/>
    <property type="molecule type" value="Genomic_DNA"/>
</dbReference>
<dbReference type="SFLD" id="SFLDF00009">
    <property type="entry name" value="o-succinylbenzoate_synthase"/>
    <property type="match status" value="1"/>
</dbReference>
<name>A0A1G8S0E7_9EURY</name>
<keyword evidence="4" id="KW-0460">Magnesium</keyword>
<dbReference type="Gene3D" id="3.20.20.120">
    <property type="entry name" value="Enolase-like C-terminal domain"/>
    <property type="match status" value="1"/>
</dbReference>
<evidence type="ECO:0000313" key="7">
    <source>
        <dbReference type="EMBL" id="SDJ22265.1"/>
    </source>
</evidence>